<keyword evidence="1" id="KW-0805">Transcription regulation</keyword>
<keyword evidence="2" id="KW-0238">DNA-binding</keyword>
<name>A0A505CZ22_9ACTN</name>
<dbReference type="Pfam" id="PF13565">
    <property type="entry name" value="HTH_32"/>
    <property type="match status" value="1"/>
</dbReference>
<dbReference type="EMBL" id="VCHX02000351">
    <property type="protein sequence ID" value="TPQ15590.1"/>
    <property type="molecule type" value="Genomic_DNA"/>
</dbReference>
<dbReference type="SMART" id="SM00345">
    <property type="entry name" value="HTH_GNTR"/>
    <property type="match status" value="1"/>
</dbReference>
<proteinExistence type="predicted"/>
<evidence type="ECO:0000259" key="4">
    <source>
        <dbReference type="PROSITE" id="PS50949"/>
    </source>
</evidence>
<gene>
    <name evidence="5" type="ORF">FGD71_046450</name>
</gene>
<dbReference type="InterPro" id="IPR036388">
    <property type="entry name" value="WH-like_DNA-bd_sf"/>
</dbReference>
<dbReference type="Proteomes" id="UP000317378">
    <property type="component" value="Unassembled WGS sequence"/>
</dbReference>
<dbReference type="GO" id="GO:0003700">
    <property type="term" value="F:DNA-binding transcription factor activity"/>
    <property type="evidence" value="ECO:0007669"/>
    <property type="project" value="InterPro"/>
</dbReference>
<sequence>MASTRTPSYLAARARIVLDAASDDPIPEDGDDAHRVGRRTSAKWLGRFLESGLAGLEDAARSGRPPVISDEVVLRVLAEPLFVPSAKWTSRTIARATGVSQSAVVRLWGRTFDPRLISETGPLAALNRDSALVGVHVSQKNSVIALAGVDERDGPGRHGRAGTTVAPHAFSMRSPVRLPVQTILAADLLASRSAPGHLSSFVKSMAATNRGRIVLLCREPLDAGVLSWLDGRPEIQTLAVGAERWQALLVHLGRALDPEGQRTLEAVQHSVREWARRPMEPFIWPQRHPARPTEVLQRISTPSHRNLSPSQRLAETVAASIHDAIVAGRLRGGERVTESSLARATHASRGQIRDALKSLAADGLVDLESGRGAVVPRPSVHDVLETYAARRVLGGIIVGAAIRWGPESLGPVRSALSDMKKTGLTGDVWATGEADLRFQDSLADSVEMRRIPTMFRRLTMQLRFFISVMGLDYAYSVDDMIADDSALLAALTRRDAVSAQKIWERKMTAAVEYMVRQLDAG</sequence>
<dbReference type="SUPFAM" id="SSF46785">
    <property type="entry name" value="Winged helix' DNA-binding domain"/>
    <property type="match status" value="1"/>
</dbReference>
<keyword evidence="6" id="KW-1185">Reference proteome</keyword>
<dbReference type="SMART" id="SM00895">
    <property type="entry name" value="FCD"/>
    <property type="match status" value="1"/>
</dbReference>
<protein>
    <submittedName>
        <fullName evidence="5">GntR family transcriptional regulator</fullName>
    </submittedName>
</protein>
<dbReference type="PROSITE" id="PS50949">
    <property type="entry name" value="HTH_GNTR"/>
    <property type="match status" value="1"/>
</dbReference>
<evidence type="ECO:0000256" key="3">
    <source>
        <dbReference type="ARBA" id="ARBA00023163"/>
    </source>
</evidence>
<evidence type="ECO:0000256" key="1">
    <source>
        <dbReference type="ARBA" id="ARBA00023015"/>
    </source>
</evidence>
<dbReference type="Pfam" id="PF07729">
    <property type="entry name" value="FCD"/>
    <property type="match status" value="1"/>
</dbReference>
<accession>A0A505CZ22</accession>
<dbReference type="InterPro" id="IPR036390">
    <property type="entry name" value="WH_DNA-bd_sf"/>
</dbReference>
<dbReference type="Gene3D" id="1.10.10.10">
    <property type="entry name" value="Winged helix-like DNA-binding domain superfamily/Winged helix DNA-binding domain"/>
    <property type="match status" value="1"/>
</dbReference>
<dbReference type="InterPro" id="IPR008920">
    <property type="entry name" value="TF_FadR/GntR_C"/>
</dbReference>
<feature type="domain" description="HTH gntR-type" evidence="4">
    <location>
        <begin position="311"/>
        <end position="378"/>
    </location>
</feature>
<evidence type="ECO:0000313" key="6">
    <source>
        <dbReference type="Proteomes" id="UP000317378"/>
    </source>
</evidence>
<organism evidence="5 6">
    <name type="scientific">Streptomyces sporangiiformans</name>
    <dbReference type="NCBI Taxonomy" id="2315329"/>
    <lineage>
        <taxon>Bacteria</taxon>
        <taxon>Bacillati</taxon>
        <taxon>Actinomycetota</taxon>
        <taxon>Actinomycetes</taxon>
        <taxon>Kitasatosporales</taxon>
        <taxon>Streptomycetaceae</taxon>
        <taxon>Streptomyces</taxon>
    </lineage>
</organism>
<comment type="caution">
    <text evidence="5">The sequence shown here is derived from an EMBL/GenBank/DDBJ whole genome shotgun (WGS) entry which is preliminary data.</text>
</comment>
<dbReference type="GO" id="GO:0003677">
    <property type="term" value="F:DNA binding"/>
    <property type="evidence" value="ECO:0007669"/>
    <property type="project" value="UniProtKB-KW"/>
</dbReference>
<dbReference type="InterPro" id="IPR000524">
    <property type="entry name" value="Tscrpt_reg_HTH_GntR"/>
</dbReference>
<dbReference type="AlphaFoldDB" id="A0A505CZ22"/>
<dbReference type="Gene3D" id="1.20.120.530">
    <property type="entry name" value="GntR ligand-binding domain-like"/>
    <property type="match status" value="1"/>
</dbReference>
<dbReference type="SUPFAM" id="SSF48008">
    <property type="entry name" value="GntR ligand-binding domain-like"/>
    <property type="match status" value="1"/>
</dbReference>
<evidence type="ECO:0000256" key="2">
    <source>
        <dbReference type="ARBA" id="ARBA00023125"/>
    </source>
</evidence>
<reference evidence="5 6" key="1">
    <citation type="submission" date="2019-06" db="EMBL/GenBank/DDBJ databases">
        <title>Streptomyces sporangiiformans sp. nov., a novel actinomycete isolated from soil in Mount Song.</title>
        <authorList>
            <person name="Han L."/>
        </authorList>
    </citation>
    <scope>NUCLEOTIDE SEQUENCE [LARGE SCALE GENOMIC DNA]</scope>
    <source>
        <strain evidence="5 6">NEAU-SSA 1</strain>
    </source>
</reference>
<dbReference type="PANTHER" id="PTHR43537:SF45">
    <property type="entry name" value="GNTR FAMILY REGULATORY PROTEIN"/>
    <property type="match status" value="1"/>
</dbReference>
<dbReference type="RefSeq" id="WP_140936070.1">
    <property type="nucleotide sequence ID" value="NZ_QXMJ01000351.1"/>
</dbReference>
<dbReference type="InterPro" id="IPR011711">
    <property type="entry name" value="GntR_C"/>
</dbReference>
<dbReference type="PANTHER" id="PTHR43537">
    <property type="entry name" value="TRANSCRIPTIONAL REGULATOR, GNTR FAMILY"/>
    <property type="match status" value="1"/>
</dbReference>
<evidence type="ECO:0000313" key="5">
    <source>
        <dbReference type="EMBL" id="TPQ15590.1"/>
    </source>
</evidence>
<keyword evidence="3" id="KW-0804">Transcription</keyword>
<dbReference type="Pfam" id="PF00392">
    <property type="entry name" value="GntR"/>
    <property type="match status" value="1"/>
</dbReference>